<dbReference type="AlphaFoldDB" id="A0AAV9PPX3"/>
<evidence type="ECO:0000313" key="3">
    <source>
        <dbReference type="EMBL" id="KAK5174334.1"/>
    </source>
</evidence>
<feature type="compositionally biased region" description="Low complexity" evidence="1">
    <location>
        <begin position="114"/>
        <end position="123"/>
    </location>
</feature>
<organism evidence="3 4">
    <name type="scientific">Saxophila tyrrhenica</name>
    <dbReference type="NCBI Taxonomy" id="1690608"/>
    <lineage>
        <taxon>Eukaryota</taxon>
        <taxon>Fungi</taxon>
        <taxon>Dikarya</taxon>
        <taxon>Ascomycota</taxon>
        <taxon>Pezizomycotina</taxon>
        <taxon>Dothideomycetes</taxon>
        <taxon>Dothideomycetidae</taxon>
        <taxon>Mycosphaerellales</taxon>
        <taxon>Extremaceae</taxon>
        <taxon>Saxophila</taxon>
    </lineage>
</organism>
<protein>
    <submittedName>
        <fullName evidence="3">Uncharacterized protein</fullName>
    </submittedName>
</protein>
<evidence type="ECO:0000256" key="1">
    <source>
        <dbReference type="SAM" id="MobiDB-lite"/>
    </source>
</evidence>
<keyword evidence="2" id="KW-0732">Signal</keyword>
<comment type="caution">
    <text evidence="3">The sequence shown here is derived from an EMBL/GenBank/DDBJ whole genome shotgun (WGS) entry which is preliminary data.</text>
</comment>
<accession>A0AAV9PPX3</accession>
<evidence type="ECO:0000313" key="4">
    <source>
        <dbReference type="Proteomes" id="UP001337655"/>
    </source>
</evidence>
<gene>
    <name evidence="3" type="ORF">LTR77_001414</name>
</gene>
<evidence type="ECO:0000256" key="2">
    <source>
        <dbReference type="SAM" id="SignalP"/>
    </source>
</evidence>
<name>A0AAV9PPX3_9PEZI</name>
<feature type="region of interest" description="Disordered" evidence="1">
    <location>
        <begin position="86"/>
        <end position="123"/>
    </location>
</feature>
<feature type="chain" id="PRO_5043384522" evidence="2">
    <location>
        <begin position="17"/>
        <end position="151"/>
    </location>
</feature>
<dbReference type="GeneID" id="89922762"/>
<reference evidence="3 4" key="1">
    <citation type="submission" date="2023-08" db="EMBL/GenBank/DDBJ databases">
        <title>Black Yeasts Isolated from many extreme environments.</title>
        <authorList>
            <person name="Coleine C."/>
            <person name="Stajich J.E."/>
            <person name="Selbmann L."/>
        </authorList>
    </citation>
    <scope>NUCLEOTIDE SEQUENCE [LARGE SCALE GENOMIC DNA]</scope>
    <source>
        <strain evidence="3 4">CCFEE 5935</strain>
    </source>
</reference>
<proteinExistence type="predicted"/>
<dbReference type="EMBL" id="JAVRRT010000002">
    <property type="protein sequence ID" value="KAK5174334.1"/>
    <property type="molecule type" value="Genomic_DNA"/>
</dbReference>
<feature type="signal peptide" evidence="2">
    <location>
        <begin position="1"/>
        <end position="16"/>
    </location>
</feature>
<sequence length="151" mass="14137">MKTTFAVAAFVAAVYAQGMPANEYTDGQPQVPTGSAPAAYSTVAPVSSAAPVTSSVVAPVSSAAPVSSVPIVSSVAPVPYPVPAGNSSAVAGPTGTGKATLPVTKPTMATSGKPAPSEAAPSASAPAATGAAAALQIGAGAAFAGLIALFA</sequence>
<dbReference type="Proteomes" id="UP001337655">
    <property type="component" value="Unassembled WGS sequence"/>
</dbReference>
<dbReference type="RefSeq" id="XP_064663003.1">
    <property type="nucleotide sequence ID" value="XM_064798676.1"/>
</dbReference>
<keyword evidence="4" id="KW-1185">Reference proteome</keyword>